<dbReference type="Proteomes" id="UP000231451">
    <property type="component" value="Unassembled WGS sequence"/>
</dbReference>
<dbReference type="SUPFAM" id="SSF52540">
    <property type="entry name" value="P-loop containing nucleoside triphosphate hydrolases"/>
    <property type="match status" value="1"/>
</dbReference>
<dbReference type="Gene3D" id="3.40.50.300">
    <property type="entry name" value="P-loop containing nucleotide triphosphate hydrolases"/>
    <property type="match status" value="1"/>
</dbReference>
<keyword evidence="2" id="KW-0808">Transferase</keyword>
<dbReference type="EMBL" id="PEBK01000001">
    <property type="protein sequence ID" value="PJM76250.1"/>
    <property type="molecule type" value="Genomic_DNA"/>
</dbReference>
<organism evidence="2 3">
    <name type="scientific">Bifidobacterium simiarum</name>
    <dbReference type="NCBI Taxonomy" id="2045441"/>
    <lineage>
        <taxon>Bacteria</taxon>
        <taxon>Bacillati</taxon>
        <taxon>Actinomycetota</taxon>
        <taxon>Actinomycetes</taxon>
        <taxon>Bifidobacteriales</taxon>
        <taxon>Bifidobacteriaceae</taxon>
        <taxon>Bifidobacterium</taxon>
    </lineage>
</organism>
<dbReference type="GO" id="GO:0016301">
    <property type="term" value="F:kinase activity"/>
    <property type="evidence" value="ECO:0007669"/>
    <property type="project" value="UniProtKB-KW"/>
</dbReference>
<dbReference type="InterPro" id="IPR027417">
    <property type="entry name" value="P-loop_NTPase"/>
</dbReference>
<dbReference type="PANTHER" id="PTHR34383:SF3">
    <property type="entry name" value="POLYPHOSPHATE:AMP PHOSPHOTRANSFERASE"/>
    <property type="match status" value="1"/>
</dbReference>
<dbReference type="InterPro" id="IPR022300">
    <property type="entry name" value="PPK2-rel_1"/>
</dbReference>
<reference evidence="2 3" key="1">
    <citation type="submission" date="2017-10" db="EMBL/GenBank/DDBJ databases">
        <title>Draft genome sequences of strains TRE 1, TRE 9, TRE H and TRI 7, isolated from tamarins, belonging to four potential novel Bifidobacterium species.</title>
        <authorList>
            <person name="Mattarelli P."/>
            <person name="Modesto M."/>
            <person name="Puglisi E."/>
            <person name="Morelli L."/>
            <person name="Spezio C."/>
            <person name="Bonetti A."/>
            <person name="Sandri C."/>
        </authorList>
    </citation>
    <scope>NUCLEOTIDE SEQUENCE [LARGE SCALE GENOMIC DNA]</scope>
    <source>
        <strain evidence="3">TRI7</strain>
    </source>
</reference>
<accession>A0A2M9HHE9</accession>
<keyword evidence="2" id="KW-0418">Kinase</keyword>
<keyword evidence="3" id="KW-1185">Reference proteome</keyword>
<proteinExistence type="predicted"/>
<dbReference type="GO" id="GO:0006797">
    <property type="term" value="P:polyphosphate metabolic process"/>
    <property type="evidence" value="ECO:0007669"/>
    <property type="project" value="InterPro"/>
</dbReference>
<dbReference type="AlphaFoldDB" id="A0A2M9HHE9"/>
<protein>
    <submittedName>
        <fullName evidence="2">Polyphosphate kinase</fullName>
    </submittedName>
</protein>
<dbReference type="InterPro" id="IPR022488">
    <property type="entry name" value="PPK2-related"/>
</dbReference>
<dbReference type="OrthoDB" id="9775224at2"/>
<comment type="caution">
    <text evidence="2">The sequence shown here is derived from an EMBL/GenBank/DDBJ whole genome shotgun (WGS) entry which is preliminary data.</text>
</comment>
<dbReference type="Pfam" id="PF03976">
    <property type="entry name" value="PPK2"/>
    <property type="match status" value="1"/>
</dbReference>
<dbReference type="GO" id="GO:0016776">
    <property type="term" value="F:phosphotransferase activity, phosphate group as acceptor"/>
    <property type="evidence" value="ECO:0007669"/>
    <property type="project" value="InterPro"/>
</dbReference>
<feature type="domain" description="Polyphosphate kinase-2-related" evidence="1">
    <location>
        <begin position="98"/>
        <end position="308"/>
    </location>
</feature>
<dbReference type="PANTHER" id="PTHR34383">
    <property type="entry name" value="POLYPHOSPHATE:AMP PHOSPHOTRANSFERASE-RELATED"/>
    <property type="match status" value="1"/>
</dbReference>
<evidence type="ECO:0000259" key="1">
    <source>
        <dbReference type="Pfam" id="PF03976"/>
    </source>
</evidence>
<sequence length="330" mass="37886">MADAKTGGARVINRTLRSASETNRDLEKAIKQRKSLQKRLGLAAQTSDLLSAVWSKHPSKRLRFGDGVAALADVRGRSTPGFHATAEEGERFIELSAESIARYQDQLYANGTTGSRRRLLIVLQGMDASGKGGIVRHVFHQVDPMGIHYHGFGKPSDEEASHDFLWRIERELPAPGWISIFDRSHYEDVVMPHVYGTLPEATWQGRYERIRRFERELADDGCAIIKIFLVISKDAQRKQFLQRLDDPTKHWKFDVSDLDARDRWDDYMAAWQEVFEKTSTDCAPWYLVPADNRWYSRAVVSELLRVTLRGMELDWPPARFDLDEARRRLG</sequence>
<evidence type="ECO:0000313" key="2">
    <source>
        <dbReference type="EMBL" id="PJM76250.1"/>
    </source>
</evidence>
<name>A0A2M9HHE9_9BIFI</name>
<dbReference type="RefSeq" id="WP_100512117.1">
    <property type="nucleotide sequence ID" value="NZ_PEBK01000001.1"/>
</dbReference>
<dbReference type="NCBIfam" id="TIGR03709">
    <property type="entry name" value="PPK2_rel_1"/>
    <property type="match status" value="1"/>
</dbReference>
<evidence type="ECO:0000313" key="3">
    <source>
        <dbReference type="Proteomes" id="UP000231451"/>
    </source>
</evidence>
<gene>
    <name evidence="2" type="ORF">CSQ87_01695</name>
</gene>